<gene>
    <name evidence="1" type="ORF">ACOLOM_LOCUS6616</name>
</gene>
<comment type="caution">
    <text evidence="1">The sequence shown here is derived from an EMBL/GenBank/DDBJ whole genome shotgun (WGS) entry which is preliminary data.</text>
</comment>
<feature type="non-terminal residue" evidence="1">
    <location>
        <position position="857"/>
    </location>
</feature>
<keyword evidence="2" id="KW-1185">Reference proteome</keyword>
<accession>A0ACA9MM39</accession>
<feature type="non-terminal residue" evidence="1">
    <location>
        <position position="1"/>
    </location>
</feature>
<protein>
    <submittedName>
        <fullName evidence="1">11609_t:CDS:1</fullName>
    </submittedName>
</protein>
<name>A0ACA9MM39_9GLOM</name>
<evidence type="ECO:0000313" key="1">
    <source>
        <dbReference type="EMBL" id="CAG8599054.1"/>
    </source>
</evidence>
<dbReference type="EMBL" id="CAJVPT010013780">
    <property type="protein sequence ID" value="CAG8599054.1"/>
    <property type="molecule type" value="Genomic_DNA"/>
</dbReference>
<evidence type="ECO:0000313" key="2">
    <source>
        <dbReference type="Proteomes" id="UP000789525"/>
    </source>
</evidence>
<reference evidence="1" key="1">
    <citation type="submission" date="2021-06" db="EMBL/GenBank/DDBJ databases">
        <authorList>
            <person name="Kallberg Y."/>
            <person name="Tangrot J."/>
            <person name="Rosling A."/>
        </authorList>
    </citation>
    <scope>NUCLEOTIDE SEQUENCE</scope>
    <source>
        <strain evidence="1">CL356</strain>
    </source>
</reference>
<sequence length="857" mass="99236">NLTEFWKRLSFLIMVALHRYPSKQLDPTSTWDDVITSRHSILDNMLNWVNNNQKFDDVSTGLEHQGLLKMASAARVQGNFAVSRECLKKGRSLGFHSIDDIKYYQFKLNLKEAVTTSDSKKRMDILLAMAEEFRSSEISDVKTEMKCRGIESETYALLTAEFDKPESTVNYPSLKGRKQSFMKAGFDLLRTISEKAVLHLKPSNQAKIFVKFAKFCDHYLRSLESNDSLQNVTFDEGLYSSIVVQNILQAMEYSSKEALEFFPRLLQIIDIYESSQRSFEEKVKSFGPVWKFIRWIPQIVAILDKPAAKCVFPILFALSKSYPKSLYYPLKISSEYYKFDEKDRAVRENKNKIQQLKQIIKCDATDALIDELERLTDPETIFYGWCQKISAYLKDKSNGIDRSEDMKTSFREMKAFLLDAGNPRYGNDGSLLAKMTNREFRVTLWDYYSKFIKPNEKKREGANLLKLYSAWLSEFSSSNMDEDIEIPGQYDGMTIPDPNRHVKIAHFNPRLLVLRSLRKPKRITIIGTDGNEYPFLVKGGEDLRLDQRIQLLFSIMNELMHKDFYCSQRKIALRTYKVVPMTGNLGIIEWIPHSDTLRRFIENELFNQNIISDSQFEHDAWVKSFHGYQKLFVKVNREEVIKHMIRLQSMINGNSLKKALYKLAASPEAHLSIRSEFVKNLAAINTLEVPELVPFRLTRQIESLMEPLGSKGLLEYPMIKIMQIMHANKDILLNSMEIFVKEPLLDWQIRAIRNANNQKNHESNEMDNESSKTTEWYPRKKLDIAQRKLNGENPAYIICDELSFGHSNKPFINHIQSIAKGSPEHNIRARTPQKCGSVKEQVECLIDLATDPFVLGI</sequence>
<proteinExistence type="predicted"/>
<dbReference type="Proteomes" id="UP000789525">
    <property type="component" value="Unassembled WGS sequence"/>
</dbReference>
<organism evidence="1 2">
    <name type="scientific">Acaulospora colombiana</name>
    <dbReference type="NCBI Taxonomy" id="27376"/>
    <lineage>
        <taxon>Eukaryota</taxon>
        <taxon>Fungi</taxon>
        <taxon>Fungi incertae sedis</taxon>
        <taxon>Mucoromycota</taxon>
        <taxon>Glomeromycotina</taxon>
        <taxon>Glomeromycetes</taxon>
        <taxon>Diversisporales</taxon>
        <taxon>Acaulosporaceae</taxon>
        <taxon>Acaulospora</taxon>
    </lineage>
</organism>